<protein>
    <submittedName>
        <fullName evidence="4">DUF3472 domain-containing protein</fullName>
    </submittedName>
</protein>
<feature type="compositionally biased region" description="Low complexity" evidence="1">
    <location>
        <begin position="29"/>
        <end position="47"/>
    </location>
</feature>
<dbReference type="InterPro" id="IPR021862">
    <property type="entry name" value="DUF3472"/>
</dbReference>
<dbReference type="Pfam" id="PF11958">
    <property type="entry name" value="DUF3472"/>
    <property type="match status" value="1"/>
</dbReference>
<dbReference type="Pfam" id="PF16871">
    <property type="entry name" value="DUF5077"/>
    <property type="match status" value="1"/>
</dbReference>
<comment type="caution">
    <text evidence="4">The sequence shown here is derived from an EMBL/GenBank/DDBJ whole genome shotgun (WGS) entry which is preliminary data.</text>
</comment>
<keyword evidence="2" id="KW-0732">Signal</keyword>
<sequence>MFNRLLAGPALLFISLLSAGCGSSGGKETAAAPQPVQQTPTQPQAPQLSLKVPTAANSWVEGNPKETETIIQANGIRNWRRSSDKIVTYLRLGKAGELELALNAKVLSGTSAIEVSVGGLSKKIELNNTTLQQVYVGKFAVSQPGYQKIVLQGVSASADVFADIDDILIGGSAVGSDTYFIKDEFYWGRRGPSVHLNYQSPTSAPLEYFYSELTVPAGQDVIGSYYMANGFGQGYFGIQVNSASERRVLFSVWSPYETDDPSKIPPEDRVQLLRKGPDVQAGEFGNEGSGGQSYLIYPWQAATTYKFLLKAKPVDNNSTDYSAWFYAPEQAQWRLIASFRRPKTQTWLTNQHAFLENFIPEAGQFSREAHYGNGWVRTASGEWLPLQHASFSYDDTARRQSRWDYQGGVKNGRFYLKNGGFFDDFTTFGSKFSRDATVAPVLDLMKLP</sequence>
<dbReference type="RefSeq" id="WP_377239374.1">
    <property type="nucleotide sequence ID" value="NZ_JBHLXP010000001.1"/>
</dbReference>
<organism evidence="4 5">
    <name type="scientific">Rheinheimera tilapiae</name>
    <dbReference type="NCBI Taxonomy" id="875043"/>
    <lineage>
        <taxon>Bacteria</taxon>
        <taxon>Pseudomonadati</taxon>
        <taxon>Pseudomonadota</taxon>
        <taxon>Gammaproteobacteria</taxon>
        <taxon>Chromatiales</taxon>
        <taxon>Chromatiaceae</taxon>
        <taxon>Rheinheimera</taxon>
    </lineage>
</organism>
<dbReference type="Proteomes" id="UP001589813">
    <property type="component" value="Unassembled WGS sequence"/>
</dbReference>
<evidence type="ECO:0000256" key="2">
    <source>
        <dbReference type="SAM" id="SignalP"/>
    </source>
</evidence>
<evidence type="ECO:0000313" key="5">
    <source>
        <dbReference type="Proteomes" id="UP001589813"/>
    </source>
</evidence>
<accession>A0ABV6B7D9</accession>
<reference evidence="4 5" key="1">
    <citation type="submission" date="2024-09" db="EMBL/GenBank/DDBJ databases">
        <authorList>
            <person name="Sun Q."/>
            <person name="Mori K."/>
        </authorList>
    </citation>
    <scope>NUCLEOTIDE SEQUENCE [LARGE SCALE GENOMIC DNA]</scope>
    <source>
        <strain evidence="4 5">KCTC 23315</strain>
    </source>
</reference>
<dbReference type="PROSITE" id="PS51257">
    <property type="entry name" value="PROKAR_LIPOPROTEIN"/>
    <property type="match status" value="1"/>
</dbReference>
<proteinExistence type="predicted"/>
<evidence type="ECO:0000256" key="1">
    <source>
        <dbReference type="SAM" id="MobiDB-lite"/>
    </source>
</evidence>
<feature type="signal peptide" evidence="2">
    <location>
        <begin position="1"/>
        <end position="19"/>
    </location>
</feature>
<name>A0ABV6B7D9_9GAMM</name>
<feature type="domain" description="DUF5077" evidence="3">
    <location>
        <begin position="52"/>
        <end position="174"/>
    </location>
</feature>
<gene>
    <name evidence="4" type="ORF">ACFFJP_00640</name>
</gene>
<evidence type="ECO:0000313" key="4">
    <source>
        <dbReference type="EMBL" id="MFC0046790.1"/>
    </source>
</evidence>
<keyword evidence="5" id="KW-1185">Reference proteome</keyword>
<dbReference type="InterPro" id="IPR031712">
    <property type="entry name" value="DUF5077"/>
</dbReference>
<evidence type="ECO:0000259" key="3">
    <source>
        <dbReference type="Pfam" id="PF16871"/>
    </source>
</evidence>
<dbReference type="EMBL" id="JBHLXP010000001">
    <property type="protein sequence ID" value="MFC0046790.1"/>
    <property type="molecule type" value="Genomic_DNA"/>
</dbReference>
<feature type="region of interest" description="Disordered" evidence="1">
    <location>
        <begin position="27"/>
        <end position="47"/>
    </location>
</feature>
<feature type="chain" id="PRO_5045612253" evidence="2">
    <location>
        <begin position="20"/>
        <end position="448"/>
    </location>
</feature>